<proteinExistence type="predicted"/>
<dbReference type="InterPro" id="IPR007485">
    <property type="entry name" value="LPS_assembly_LptE"/>
</dbReference>
<comment type="caution">
    <text evidence="1">The sequence shown here is derived from an EMBL/GenBank/DDBJ whole genome shotgun (WGS) entry which is preliminary data.</text>
</comment>
<dbReference type="PROSITE" id="PS51257">
    <property type="entry name" value="PROKAR_LIPOPROTEIN"/>
    <property type="match status" value="1"/>
</dbReference>
<sequence>MWSAKPIAAWRAAVLAALALGLTGCGFQPLHGRGPGQVAPESLQQVRINPIADRSGQILRGLLMDRLQPQGAAAARYALDVTLNEGILEVAKRSDATSSYSRLVLNGGMRLTDLQSGKPVLSEPVRSEIGYINLEGGYGTLLAQNEARERAVQDLANSISLRLAAFLAQRGQPQP</sequence>
<accession>A0A255XTN8</accession>
<protein>
    <recommendedName>
        <fullName evidence="3">LPS-assembly lipoprotein LptE</fullName>
    </recommendedName>
</protein>
<name>A0A255XTN8_9PROT</name>
<evidence type="ECO:0000313" key="2">
    <source>
        <dbReference type="Proteomes" id="UP000216361"/>
    </source>
</evidence>
<dbReference type="AlphaFoldDB" id="A0A255XTN8"/>
<evidence type="ECO:0008006" key="3">
    <source>
        <dbReference type="Google" id="ProtNLM"/>
    </source>
</evidence>
<evidence type="ECO:0000313" key="1">
    <source>
        <dbReference type="EMBL" id="OYQ19795.1"/>
    </source>
</evidence>
<dbReference type="RefSeq" id="WP_094408214.1">
    <property type="nucleotide sequence ID" value="NZ_BMJZ01000006.1"/>
</dbReference>
<dbReference type="EMBL" id="NOXS01000030">
    <property type="protein sequence ID" value="OYQ19795.1"/>
    <property type="molecule type" value="Genomic_DNA"/>
</dbReference>
<gene>
    <name evidence="1" type="ORF">CHR90_06655</name>
</gene>
<dbReference type="Proteomes" id="UP000216361">
    <property type="component" value="Unassembled WGS sequence"/>
</dbReference>
<dbReference type="OrthoDB" id="8480109at2"/>
<organism evidence="1 2">
    <name type="scientific">Elstera cyanobacteriorum</name>
    <dbReference type="NCBI Taxonomy" id="2022747"/>
    <lineage>
        <taxon>Bacteria</taxon>
        <taxon>Pseudomonadati</taxon>
        <taxon>Pseudomonadota</taxon>
        <taxon>Alphaproteobacteria</taxon>
        <taxon>Rhodospirillales</taxon>
        <taxon>Rhodospirillaceae</taxon>
        <taxon>Elstera</taxon>
    </lineage>
</organism>
<reference evidence="1 2" key="1">
    <citation type="submission" date="2017-07" db="EMBL/GenBank/DDBJ databases">
        <title>Elstera cyanobacteriorum sp. nov., a novel bacterium isolated from cyanobacterial aggregates in a eutrophic lake.</title>
        <authorList>
            <person name="Cai H."/>
        </authorList>
    </citation>
    <scope>NUCLEOTIDE SEQUENCE [LARGE SCALE GENOMIC DNA]</scope>
    <source>
        <strain evidence="1 2">TH019</strain>
    </source>
</reference>
<dbReference type="GO" id="GO:0043165">
    <property type="term" value="P:Gram-negative-bacterium-type cell outer membrane assembly"/>
    <property type="evidence" value="ECO:0007669"/>
    <property type="project" value="InterPro"/>
</dbReference>
<dbReference type="GO" id="GO:0019867">
    <property type="term" value="C:outer membrane"/>
    <property type="evidence" value="ECO:0007669"/>
    <property type="project" value="InterPro"/>
</dbReference>
<keyword evidence="2" id="KW-1185">Reference proteome</keyword>
<dbReference type="Gene3D" id="3.30.160.150">
    <property type="entry name" value="Lipoprotein like domain"/>
    <property type="match status" value="1"/>
</dbReference>
<dbReference type="Pfam" id="PF04390">
    <property type="entry name" value="LptE"/>
    <property type="match status" value="1"/>
</dbReference>